<dbReference type="GeneTree" id="ENSGT00940000167361"/>
<dbReference type="Pfam" id="PF04116">
    <property type="entry name" value="FA_hydroxylase"/>
    <property type="match status" value="1"/>
</dbReference>
<evidence type="ECO:0000313" key="7">
    <source>
        <dbReference type="Ensembl" id="ENSMMDP00005052123.1"/>
    </source>
</evidence>
<reference evidence="7" key="1">
    <citation type="submission" date="2019-06" db="EMBL/GenBank/DDBJ databases">
        <authorList>
            <consortium name="Wellcome Sanger Institute Data Sharing"/>
        </authorList>
    </citation>
    <scope>NUCLEOTIDE SEQUENCE [LARGE SCALE GENOMIC DNA]</scope>
</reference>
<name>A0A668ALT0_9TELE</name>
<evidence type="ECO:0000259" key="6">
    <source>
        <dbReference type="Pfam" id="PF04116"/>
    </source>
</evidence>
<keyword evidence="2 5" id="KW-0812">Transmembrane</keyword>
<proteinExistence type="predicted"/>
<dbReference type="GO" id="GO:0016020">
    <property type="term" value="C:membrane"/>
    <property type="evidence" value="ECO:0007669"/>
    <property type="project" value="UniProtKB-SubCell"/>
</dbReference>
<dbReference type="PANTHER" id="PTHR11863">
    <property type="entry name" value="STEROL DESATURASE"/>
    <property type="match status" value="1"/>
</dbReference>
<sequence length="261" mass="29907">MNAPAARHGEADSPVLQGLWELLRGGHEEILLSPYLPACCAFLTHVLLCAPFLALDVLGSVCPWIRSFRISSEAQPPLRRWWDCFWRVLFNYLTTVLPASALFQNLRSPTLPVLAPSCWQLFVEVLACFLLFDLLFFIWHLSMHRFPWLYRNIHHVHHQNHMTFALAAQDASSTELLSLLLLALSSAWVVGCHPMSEVLFHLLNSWLAVEDHCGYDLPWALHRLLPCVGGAPHHHIHHSLQRGNYAPYFTHWDQLCGTHIY</sequence>
<evidence type="ECO:0000256" key="5">
    <source>
        <dbReference type="SAM" id="Phobius"/>
    </source>
</evidence>
<evidence type="ECO:0000256" key="2">
    <source>
        <dbReference type="ARBA" id="ARBA00022692"/>
    </source>
</evidence>
<protein>
    <recommendedName>
        <fullName evidence="6">Fatty acid hydroxylase domain-containing protein</fullName>
    </recommendedName>
</protein>
<evidence type="ECO:0000256" key="4">
    <source>
        <dbReference type="ARBA" id="ARBA00023136"/>
    </source>
</evidence>
<dbReference type="InterPro" id="IPR006694">
    <property type="entry name" value="Fatty_acid_hydroxylase"/>
</dbReference>
<dbReference type="AlphaFoldDB" id="A0A668ALT0"/>
<accession>A0A668ALT0</accession>
<organism evidence="7 8">
    <name type="scientific">Myripristis murdjan</name>
    <name type="common">pinecone soldierfish</name>
    <dbReference type="NCBI Taxonomy" id="586833"/>
    <lineage>
        <taxon>Eukaryota</taxon>
        <taxon>Metazoa</taxon>
        <taxon>Chordata</taxon>
        <taxon>Craniata</taxon>
        <taxon>Vertebrata</taxon>
        <taxon>Euteleostomi</taxon>
        <taxon>Actinopterygii</taxon>
        <taxon>Neopterygii</taxon>
        <taxon>Teleostei</taxon>
        <taxon>Neoteleostei</taxon>
        <taxon>Acanthomorphata</taxon>
        <taxon>Holocentriformes</taxon>
        <taxon>Holocentridae</taxon>
        <taxon>Myripristis</taxon>
    </lineage>
</organism>
<feature type="transmembrane region" description="Helical" evidence="5">
    <location>
        <begin position="35"/>
        <end position="64"/>
    </location>
</feature>
<feature type="transmembrane region" description="Helical" evidence="5">
    <location>
        <begin position="84"/>
        <end position="101"/>
    </location>
</feature>
<dbReference type="Proteomes" id="UP000472263">
    <property type="component" value="Chromosome 9"/>
</dbReference>
<gene>
    <name evidence="7" type="primary">ch25hl3</name>
</gene>
<feature type="transmembrane region" description="Helical" evidence="5">
    <location>
        <begin position="121"/>
        <end position="141"/>
    </location>
</feature>
<feature type="domain" description="Fatty acid hydroxylase" evidence="6">
    <location>
        <begin position="125"/>
        <end position="258"/>
    </location>
</feature>
<dbReference type="GO" id="GO:0016491">
    <property type="term" value="F:oxidoreductase activity"/>
    <property type="evidence" value="ECO:0007669"/>
    <property type="project" value="InterPro"/>
</dbReference>
<keyword evidence="4 5" id="KW-0472">Membrane</keyword>
<keyword evidence="8" id="KW-1185">Reference proteome</keyword>
<dbReference type="InterPro" id="IPR050307">
    <property type="entry name" value="Sterol_Desaturase_Related"/>
</dbReference>
<dbReference type="InParanoid" id="A0A668ALT0"/>
<comment type="subcellular location">
    <subcellularLocation>
        <location evidence="1">Membrane</location>
    </subcellularLocation>
</comment>
<dbReference type="Ensembl" id="ENSMMDT00005053139.1">
    <property type="protein sequence ID" value="ENSMMDP00005052123.1"/>
    <property type="gene ID" value="ENSMMDG00005023528.1"/>
</dbReference>
<dbReference type="GO" id="GO:0008610">
    <property type="term" value="P:lipid biosynthetic process"/>
    <property type="evidence" value="ECO:0007669"/>
    <property type="project" value="InterPro"/>
</dbReference>
<dbReference type="GO" id="GO:0005506">
    <property type="term" value="F:iron ion binding"/>
    <property type="evidence" value="ECO:0007669"/>
    <property type="project" value="InterPro"/>
</dbReference>
<evidence type="ECO:0000256" key="1">
    <source>
        <dbReference type="ARBA" id="ARBA00004370"/>
    </source>
</evidence>
<dbReference type="OrthoDB" id="1658724at2759"/>
<keyword evidence="3 5" id="KW-1133">Transmembrane helix</keyword>
<evidence type="ECO:0000256" key="3">
    <source>
        <dbReference type="ARBA" id="ARBA00022989"/>
    </source>
</evidence>
<reference evidence="7" key="2">
    <citation type="submission" date="2025-08" db="UniProtKB">
        <authorList>
            <consortium name="Ensembl"/>
        </authorList>
    </citation>
    <scope>IDENTIFICATION</scope>
</reference>
<reference evidence="7" key="3">
    <citation type="submission" date="2025-09" db="UniProtKB">
        <authorList>
            <consortium name="Ensembl"/>
        </authorList>
    </citation>
    <scope>IDENTIFICATION</scope>
</reference>
<dbReference type="FunCoup" id="A0A668ALT0">
    <property type="interactions" value="3"/>
</dbReference>
<evidence type="ECO:0000313" key="8">
    <source>
        <dbReference type="Proteomes" id="UP000472263"/>
    </source>
</evidence>